<dbReference type="CDD" id="cd16292">
    <property type="entry name" value="CPSF3-like_MBL-fold"/>
    <property type="match status" value="1"/>
</dbReference>
<dbReference type="Pfam" id="PF10996">
    <property type="entry name" value="Beta-Casp"/>
    <property type="match status" value="1"/>
</dbReference>
<keyword evidence="4" id="KW-0378">Hydrolase</keyword>
<dbReference type="InterPro" id="IPR001279">
    <property type="entry name" value="Metallo-B-lactamas"/>
</dbReference>
<proteinExistence type="predicted"/>
<dbReference type="InterPro" id="IPR011108">
    <property type="entry name" value="RMMBL"/>
</dbReference>
<dbReference type="FunFam" id="3.40.50.10890:FF:000001">
    <property type="entry name" value="Cleavage and polyadenylation specificity factor subunit 3"/>
    <property type="match status" value="1"/>
</dbReference>
<dbReference type="GO" id="GO:0003723">
    <property type="term" value="F:RNA binding"/>
    <property type="evidence" value="ECO:0007669"/>
    <property type="project" value="TreeGrafter"/>
</dbReference>
<dbReference type="InterPro" id="IPR050698">
    <property type="entry name" value="MBL"/>
</dbReference>
<feature type="domain" description="Pre-mRNA 3'-end-processing endonuclease polyadenylation factor C-term" evidence="9">
    <location>
        <begin position="485"/>
        <end position="710"/>
    </location>
</feature>
<dbReference type="SMART" id="SM01027">
    <property type="entry name" value="Beta-Casp"/>
    <property type="match status" value="1"/>
</dbReference>
<dbReference type="SMART" id="SM01098">
    <property type="entry name" value="CPSF73-100_C"/>
    <property type="match status" value="1"/>
</dbReference>
<keyword evidence="5" id="KW-0539">Nucleus</keyword>
<dbReference type="PANTHER" id="PTHR11203:SF11">
    <property type="entry name" value="CLEAVAGE AND POLYADENYLATION SPECIFICITY FACTOR SUBUNIT 3"/>
    <property type="match status" value="1"/>
</dbReference>
<evidence type="ECO:0000256" key="6">
    <source>
        <dbReference type="SAM" id="MobiDB-lite"/>
    </source>
</evidence>
<organism evidence="10 11">
    <name type="scientific">[Myrmecia] bisecta</name>
    <dbReference type="NCBI Taxonomy" id="41462"/>
    <lineage>
        <taxon>Eukaryota</taxon>
        <taxon>Viridiplantae</taxon>
        <taxon>Chlorophyta</taxon>
        <taxon>core chlorophytes</taxon>
        <taxon>Trebouxiophyceae</taxon>
        <taxon>Trebouxiales</taxon>
        <taxon>Trebouxiaceae</taxon>
        <taxon>Myrmecia</taxon>
    </lineage>
</organism>
<name>A0AAW1PT63_9CHLO</name>
<dbReference type="InterPro" id="IPR022712">
    <property type="entry name" value="Beta_Casp"/>
</dbReference>
<evidence type="ECO:0000313" key="11">
    <source>
        <dbReference type="Proteomes" id="UP001489004"/>
    </source>
</evidence>
<protein>
    <recommendedName>
        <fullName evidence="12">Cleavage and polyadenylation specificity factor subunit 3</fullName>
    </recommendedName>
</protein>
<dbReference type="SUPFAM" id="SSF56281">
    <property type="entry name" value="Metallo-hydrolase/oxidoreductase"/>
    <property type="match status" value="1"/>
</dbReference>
<accession>A0AAW1PT63</accession>
<dbReference type="GO" id="GO:0004521">
    <property type="term" value="F:RNA endonuclease activity"/>
    <property type="evidence" value="ECO:0007669"/>
    <property type="project" value="TreeGrafter"/>
</dbReference>
<evidence type="ECO:0000256" key="1">
    <source>
        <dbReference type="ARBA" id="ARBA00004123"/>
    </source>
</evidence>
<evidence type="ECO:0000256" key="2">
    <source>
        <dbReference type="ARBA" id="ARBA00022664"/>
    </source>
</evidence>
<keyword evidence="2" id="KW-0507">mRNA processing</keyword>
<dbReference type="Proteomes" id="UP001489004">
    <property type="component" value="Unassembled WGS sequence"/>
</dbReference>
<feature type="domain" description="Beta-Casp" evidence="8">
    <location>
        <begin position="255"/>
        <end position="376"/>
    </location>
</feature>
<dbReference type="Pfam" id="PF16661">
    <property type="entry name" value="Lactamase_B_6"/>
    <property type="match status" value="1"/>
</dbReference>
<feature type="region of interest" description="Disordered" evidence="6">
    <location>
        <begin position="1"/>
        <end position="20"/>
    </location>
</feature>
<dbReference type="GO" id="GO:0005847">
    <property type="term" value="C:mRNA cleavage and polyadenylation specificity factor complex"/>
    <property type="evidence" value="ECO:0007669"/>
    <property type="project" value="TreeGrafter"/>
</dbReference>
<sequence>MAKRKAEEMEEPDLDDPNNTVEFIPLGAGQEVGRSCMILRYRGKSVMLDCGIHPGFAGTESLPFFDAVDMDQIDVALITHFHLDHCAALPYLVGHTNFKGRIFMTHPTKAIYGTLLKDFVKVSRGSQDEALYKDKDLDASMERTEVMDFHQTIDIDGIKVTAYRAGHVLGAAMFMVEIAGMRLLYTGDYSRLADRHLSAADVPEVKPHIVVVEATYGVSRHLPRDEREKRFVDKVRAILARGGRVLLPVVALGRAQEILLILEEYWQRNPEMHNVPIYQASGLARRAMSIYQTYIEMMNDDIKTAFQRSNPFVFKHIKHLKSPKELDDIGPCVVMATPSMLQSGLSRELFEAWVEDSRNGVIIADFAVQGTLAREILGEPDMVMRKDSQKVKLRMSVDAISFSAHADFPQTSEFIDLLKPPHVVLVHGEASEMMRLKKALQERAKNMSETRTLYTPKVTQPVKIFHKAQRLAKVVGRMADKPAHQGGVVRGLLVRQGGSELVMHPDDLPIYTKLHPGRIIQRQAIMLQKPFAEVRLALEVMFEGVEGSGALGGVSGQPTPGGAQGEILRVADAVTLTYKPAGTVQAAQVLMEWESGPIGDLVSDAVIAVILQTSGEPASLSKVEARRQQALEAGDEDAATAAEMQIMATVLNSQFGRAQIDEAQGLIMVEVDAKHVIVDHKNGKVECSDEALKGRVEKAVQRLVEAMSPCAVDEAD</sequence>
<reference evidence="10 11" key="1">
    <citation type="journal article" date="2024" name="Nat. Commun.">
        <title>Phylogenomics reveals the evolutionary origins of lichenization in chlorophyte algae.</title>
        <authorList>
            <person name="Puginier C."/>
            <person name="Libourel C."/>
            <person name="Otte J."/>
            <person name="Skaloud P."/>
            <person name="Haon M."/>
            <person name="Grisel S."/>
            <person name="Petersen M."/>
            <person name="Berrin J.G."/>
            <person name="Delaux P.M."/>
            <person name="Dal Grande F."/>
            <person name="Keller J."/>
        </authorList>
    </citation>
    <scope>NUCLEOTIDE SEQUENCE [LARGE SCALE GENOMIC DNA]</scope>
    <source>
        <strain evidence="10 11">SAG 2043</strain>
    </source>
</reference>
<evidence type="ECO:0000313" key="10">
    <source>
        <dbReference type="EMBL" id="KAK9813025.1"/>
    </source>
</evidence>
<dbReference type="EMBL" id="JALJOR010000008">
    <property type="protein sequence ID" value="KAK9813025.1"/>
    <property type="molecule type" value="Genomic_DNA"/>
</dbReference>
<evidence type="ECO:0000259" key="9">
    <source>
        <dbReference type="SMART" id="SM01098"/>
    </source>
</evidence>
<keyword evidence="3" id="KW-0540">Nuclease</keyword>
<dbReference type="Gene3D" id="3.60.15.10">
    <property type="entry name" value="Ribonuclease Z/Hydroxyacylglutathione hydrolase-like"/>
    <property type="match status" value="1"/>
</dbReference>
<dbReference type="InterPro" id="IPR036866">
    <property type="entry name" value="RibonucZ/Hydroxyglut_hydro"/>
</dbReference>
<dbReference type="Gene3D" id="3.40.50.10890">
    <property type="match status" value="1"/>
</dbReference>
<feature type="domain" description="Metallo-beta-lactamase" evidence="7">
    <location>
        <begin position="33"/>
        <end position="243"/>
    </location>
</feature>
<evidence type="ECO:0000256" key="3">
    <source>
        <dbReference type="ARBA" id="ARBA00022722"/>
    </source>
</evidence>
<dbReference type="AlphaFoldDB" id="A0AAW1PT63"/>
<dbReference type="GO" id="GO:0006398">
    <property type="term" value="P:mRNA 3'-end processing by stem-loop binding and cleavage"/>
    <property type="evidence" value="ECO:0007669"/>
    <property type="project" value="TreeGrafter"/>
</dbReference>
<comment type="subcellular location">
    <subcellularLocation>
        <location evidence="1">Nucleus</location>
    </subcellularLocation>
</comment>
<evidence type="ECO:0000259" key="8">
    <source>
        <dbReference type="SMART" id="SM01027"/>
    </source>
</evidence>
<dbReference type="Pfam" id="PF11718">
    <property type="entry name" value="CPSF73-100_C"/>
    <property type="match status" value="1"/>
</dbReference>
<evidence type="ECO:0000256" key="5">
    <source>
        <dbReference type="ARBA" id="ARBA00023242"/>
    </source>
</evidence>
<dbReference type="GO" id="GO:0004534">
    <property type="term" value="F:5'-3' RNA exonuclease activity"/>
    <property type="evidence" value="ECO:0007669"/>
    <property type="project" value="TreeGrafter"/>
</dbReference>
<comment type="caution">
    <text evidence="10">The sequence shown here is derived from an EMBL/GenBank/DDBJ whole genome shotgun (WGS) entry which is preliminary data.</text>
</comment>
<evidence type="ECO:0000256" key="4">
    <source>
        <dbReference type="ARBA" id="ARBA00022801"/>
    </source>
</evidence>
<dbReference type="InterPro" id="IPR021718">
    <property type="entry name" value="CPSF73-100_C"/>
</dbReference>
<evidence type="ECO:0008006" key="12">
    <source>
        <dbReference type="Google" id="ProtNLM"/>
    </source>
</evidence>
<dbReference type="PANTHER" id="PTHR11203">
    <property type="entry name" value="CLEAVAGE AND POLYADENYLATION SPECIFICITY FACTOR FAMILY MEMBER"/>
    <property type="match status" value="1"/>
</dbReference>
<dbReference type="Pfam" id="PF07521">
    <property type="entry name" value="RMMBL"/>
    <property type="match status" value="1"/>
</dbReference>
<evidence type="ECO:0000259" key="7">
    <source>
        <dbReference type="SMART" id="SM00849"/>
    </source>
</evidence>
<gene>
    <name evidence="10" type="ORF">WJX72_007682</name>
</gene>
<dbReference type="SMART" id="SM00849">
    <property type="entry name" value="Lactamase_B"/>
    <property type="match status" value="1"/>
</dbReference>
<keyword evidence="11" id="KW-1185">Reference proteome</keyword>